<evidence type="ECO:0000256" key="2">
    <source>
        <dbReference type="ARBA" id="ARBA00022559"/>
    </source>
</evidence>
<dbReference type="GO" id="GO:0034599">
    <property type="term" value="P:cellular response to oxidative stress"/>
    <property type="evidence" value="ECO:0007669"/>
    <property type="project" value="TreeGrafter"/>
</dbReference>
<dbReference type="EMBL" id="FNYC01000001">
    <property type="protein sequence ID" value="SEI47424.1"/>
    <property type="molecule type" value="Genomic_DNA"/>
</dbReference>
<dbReference type="Gene3D" id="3.40.30.10">
    <property type="entry name" value="Glutaredoxin"/>
    <property type="match status" value="1"/>
</dbReference>
<proteinExistence type="inferred from homology"/>
<dbReference type="Pfam" id="PF00255">
    <property type="entry name" value="GSHPx"/>
    <property type="match status" value="1"/>
</dbReference>
<dbReference type="PROSITE" id="PS51355">
    <property type="entry name" value="GLUTATHIONE_PEROXID_3"/>
    <property type="match status" value="1"/>
</dbReference>
<evidence type="ECO:0000256" key="5">
    <source>
        <dbReference type="RuleBase" id="RU000499"/>
    </source>
</evidence>
<dbReference type="Proteomes" id="UP000199420">
    <property type="component" value="Unassembled WGS sequence"/>
</dbReference>
<name>A0A1H6R2H4_9GAMM</name>
<evidence type="ECO:0000256" key="4">
    <source>
        <dbReference type="PIRSR" id="PIRSR000303-1"/>
    </source>
</evidence>
<dbReference type="OrthoDB" id="9785502at2"/>
<dbReference type="CDD" id="cd00340">
    <property type="entry name" value="GSH_Peroxidase"/>
    <property type="match status" value="1"/>
</dbReference>
<evidence type="ECO:0000256" key="1">
    <source>
        <dbReference type="ARBA" id="ARBA00006926"/>
    </source>
</evidence>
<evidence type="ECO:0000313" key="7">
    <source>
        <dbReference type="Proteomes" id="UP000199420"/>
    </source>
</evidence>
<keyword evidence="7" id="KW-1185">Reference proteome</keyword>
<dbReference type="STRING" id="529704.SAMN02927913_0775"/>
<feature type="active site" evidence="4">
    <location>
        <position position="36"/>
    </location>
</feature>
<dbReference type="InterPro" id="IPR036249">
    <property type="entry name" value="Thioredoxin-like_sf"/>
</dbReference>
<keyword evidence="3 5" id="KW-0560">Oxidoreductase</keyword>
<evidence type="ECO:0000256" key="3">
    <source>
        <dbReference type="ARBA" id="ARBA00023002"/>
    </source>
</evidence>
<reference evidence="6 7" key="1">
    <citation type="submission" date="2016-10" db="EMBL/GenBank/DDBJ databases">
        <authorList>
            <person name="de Groot N.N."/>
        </authorList>
    </citation>
    <scope>NUCLEOTIDE SEQUENCE [LARGE SCALE GENOMIC DNA]</scope>
    <source>
        <strain evidence="6 7">DSM 26515</strain>
    </source>
</reference>
<dbReference type="PROSITE" id="PS00460">
    <property type="entry name" value="GLUTATHIONE_PEROXID_1"/>
    <property type="match status" value="1"/>
</dbReference>
<dbReference type="GO" id="GO:0004601">
    <property type="term" value="F:peroxidase activity"/>
    <property type="evidence" value="ECO:0007669"/>
    <property type="project" value="UniProtKB-KW"/>
</dbReference>
<dbReference type="SUPFAM" id="SSF52833">
    <property type="entry name" value="Thioredoxin-like"/>
    <property type="match status" value="1"/>
</dbReference>
<dbReference type="InterPro" id="IPR000889">
    <property type="entry name" value="Glutathione_peroxidase"/>
</dbReference>
<organism evidence="6 7">
    <name type="scientific">Frateuria terrea</name>
    <dbReference type="NCBI Taxonomy" id="529704"/>
    <lineage>
        <taxon>Bacteria</taxon>
        <taxon>Pseudomonadati</taxon>
        <taxon>Pseudomonadota</taxon>
        <taxon>Gammaproteobacteria</taxon>
        <taxon>Lysobacterales</taxon>
        <taxon>Rhodanobacteraceae</taxon>
        <taxon>Frateuria</taxon>
    </lineage>
</organism>
<sequence length="161" mass="18288">MSSVYDFSARDIDGRERSLSEWQGRWLLIVNVASKCGFTPQYEGLETLWREWRDRGLTVLGFPCDQFGHQEPGSEAEIRQFCSLNYEVDFPLFAKLEVNGGDAHPLYRWLKREGKGVLGSEAIKWNFTKFLVGPDGQVVKRYAPTDTPAKIGADLAKRLQG</sequence>
<evidence type="ECO:0000313" key="6">
    <source>
        <dbReference type="EMBL" id="SEI47424.1"/>
    </source>
</evidence>
<dbReference type="InterPro" id="IPR029759">
    <property type="entry name" value="GPX_AS"/>
</dbReference>
<protein>
    <recommendedName>
        <fullName evidence="5">Glutathione peroxidase</fullName>
    </recommendedName>
</protein>
<dbReference type="PIRSF" id="PIRSF000303">
    <property type="entry name" value="Glutathion_perox"/>
    <property type="match status" value="1"/>
</dbReference>
<gene>
    <name evidence="6" type="ORF">SAMN04487997_0859</name>
</gene>
<dbReference type="FunFam" id="3.40.30.10:FF:000010">
    <property type="entry name" value="Glutathione peroxidase"/>
    <property type="match status" value="1"/>
</dbReference>
<dbReference type="PANTHER" id="PTHR11592">
    <property type="entry name" value="GLUTATHIONE PEROXIDASE"/>
    <property type="match status" value="1"/>
</dbReference>
<dbReference type="AlphaFoldDB" id="A0A1H6R2H4"/>
<accession>A0A1H6R2H4</accession>
<comment type="similarity">
    <text evidence="1 5">Belongs to the glutathione peroxidase family.</text>
</comment>
<dbReference type="RefSeq" id="WP_091333789.1">
    <property type="nucleotide sequence ID" value="NZ_FNYC01000001.1"/>
</dbReference>
<dbReference type="PANTHER" id="PTHR11592:SF78">
    <property type="entry name" value="GLUTATHIONE PEROXIDASE"/>
    <property type="match status" value="1"/>
</dbReference>
<keyword evidence="2 5" id="KW-0575">Peroxidase</keyword>
<dbReference type="PRINTS" id="PR01011">
    <property type="entry name" value="GLUTPROXDASE"/>
</dbReference>